<gene>
    <name evidence="3" type="ORF">AY555_05785</name>
</gene>
<accession>A0A143DDE2</accession>
<reference evidence="3 4" key="1">
    <citation type="submission" date="2016-02" db="EMBL/GenBank/DDBJ databases">
        <title>Complete Genome of H5569, the type strain of the newly described species Haematospirillium jordaniae.</title>
        <authorList>
            <person name="Nicholson A.C."/>
            <person name="Humrighouse B.W."/>
            <person name="Loparov V."/>
            <person name="McQuiston J.R."/>
        </authorList>
    </citation>
    <scope>NUCLEOTIDE SEQUENCE [LARGE SCALE GENOMIC DNA]</scope>
    <source>
        <strain evidence="3 4">H5569</strain>
    </source>
</reference>
<proteinExistence type="predicted"/>
<dbReference type="PROSITE" id="PS51257">
    <property type="entry name" value="PROKAR_LIPOPROTEIN"/>
    <property type="match status" value="1"/>
</dbReference>
<dbReference type="AlphaFoldDB" id="A0A143DDE2"/>
<evidence type="ECO:0000256" key="1">
    <source>
        <dbReference type="SAM" id="SignalP"/>
    </source>
</evidence>
<dbReference type="RefSeq" id="WP_066134602.1">
    <property type="nucleotide sequence ID" value="NZ_CP014525.1"/>
</dbReference>
<dbReference type="Pfam" id="PF00497">
    <property type="entry name" value="SBP_bac_3"/>
    <property type="match status" value="1"/>
</dbReference>
<feature type="signal peptide" evidence="1">
    <location>
        <begin position="1"/>
        <end position="28"/>
    </location>
</feature>
<dbReference type="Proteomes" id="UP000076066">
    <property type="component" value="Chromosome"/>
</dbReference>
<dbReference type="SMART" id="SM00062">
    <property type="entry name" value="PBPb"/>
    <property type="match status" value="1"/>
</dbReference>
<dbReference type="EMBL" id="CP014525">
    <property type="protein sequence ID" value="AMW34771.1"/>
    <property type="molecule type" value="Genomic_DNA"/>
</dbReference>
<feature type="domain" description="Solute-binding protein family 3/N-terminal" evidence="2">
    <location>
        <begin position="30"/>
        <end position="246"/>
    </location>
</feature>
<keyword evidence="1" id="KW-0732">Signal</keyword>
<protein>
    <recommendedName>
        <fullName evidence="2">Solute-binding protein family 3/N-terminal domain-containing protein</fullName>
    </recommendedName>
</protein>
<dbReference type="OrthoDB" id="8587856at2"/>
<name>A0A143DDE2_9PROT</name>
<dbReference type="GeneID" id="53316664"/>
<evidence type="ECO:0000313" key="3">
    <source>
        <dbReference type="EMBL" id="AMW34771.1"/>
    </source>
</evidence>
<dbReference type="Gene3D" id="3.40.190.10">
    <property type="entry name" value="Periplasmic binding protein-like II"/>
    <property type="match status" value="2"/>
</dbReference>
<dbReference type="PANTHER" id="PTHR38834:SF3">
    <property type="entry name" value="SOLUTE-BINDING PROTEIN FAMILY 3_N-TERMINAL DOMAIN-CONTAINING PROTEIN"/>
    <property type="match status" value="1"/>
</dbReference>
<dbReference type="InterPro" id="IPR001638">
    <property type="entry name" value="Solute-binding_3/MltF_N"/>
</dbReference>
<sequence length="247" mass="27457">MPGPRHLCSHTSALVACFMALAPVPAGAGRLVFNTEESPPFNYFQDGKVVGTSADIVRRIAKDADIAYDIIVGPWKKSYNNALHQDGHCVFSTKFTEAREPLFKWVMPIEISKSVIYKLKGDPFKALSLEDLRGKKIGSYSNDIWVGYLRDANIEVEEANSDYVNMNKLKTGRIDLWAGGEGDEQVAREAGIEVEEALVFAENVIGLACNKNIDDHIIERLQEALDQLNASGEAEEIRRSRYQTPVP</sequence>
<evidence type="ECO:0000313" key="4">
    <source>
        <dbReference type="Proteomes" id="UP000076066"/>
    </source>
</evidence>
<evidence type="ECO:0000259" key="2">
    <source>
        <dbReference type="SMART" id="SM00062"/>
    </source>
</evidence>
<feature type="chain" id="PRO_5044368600" description="Solute-binding protein family 3/N-terminal domain-containing protein" evidence="1">
    <location>
        <begin position="29"/>
        <end position="247"/>
    </location>
</feature>
<keyword evidence="4" id="KW-1185">Reference proteome</keyword>
<dbReference type="PANTHER" id="PTHR38834">
    <property type="entry name" value="PERIPLASMIC SUBSTRATE BINDING PROTEIN FAMILY 3"/>
    <property type="match status" value="1"/>
</dbReference>
<dbReference type="KEGG" id="hjo:AY555_05785"/>
<dbReference type="STRING" id="1549855.AY555_05785"/>
<organism evidence="3 4">
    <name type="scientific">Haematospirillum jordaniae</name>
    <dbReference type="NCBI Taxonomy" id="1549855"/>
    <lineage>
        <taxon>Bacteria</taxon>
        <taxon>Pseudomonadati</taxon>
        <taxon>Pseudomonadota</taxon>
        <taxon>Alphaproteobacteria</taxon>
        <taxon>Rhodospirillales</taxon>
        <taxon>Novispirillaceae</taxon>
        <taxon>Haematospirillum</taxon>
    </lineage>
</organism>
<dbReference type="SUPFAM" id="SSF53850">
    <property type="entry name" value="Periplasmic binding protein-like II"/>
    <property type="match status" value="1"/>
</dbReference>